<dbReference type="GeneID" id="70105199"/>
<dbReference type="AlphaFoldDB" id="A0A7Y1QNW9"/>
<name>A0A7Y1QNW9_9PSED</name>
<dbReference type="EMBL" id="JAAQYP010000105">
    <property type="protein sequence ID" value="NNA99481.1"/>
    <property type="molecule type" value="Genomic_DNA"/>
</dbReference>
<dbReference type="RefSeq" id="WP_130898287.1">
    <property type="nucleotide sequence ID" value="NZ_CBCRYT010000132.1"/>
</dbReference>
<comment type="caution">
    <text evidence="1">The sequence shown here is derived from an EMBL/GenBank/DDBJ whole genome shotgun (WGS) entry which is preliminary data.</text>
</comment>
<dbReference type="Proteomes" id="UP000542111">
    <property type="component" value="Unassembled WGS sequence"/>
</dbReference>
<proteinExistence type="predicted"/>
<dbReference type="OrthoDB" id="3078246at2"/>
<protein>
    <submittedName>
        <fullName evidence="1">Uncharacterized protein</fullName>
    </submittedName>
</protein>
<accession>A0A7Y1QNW9</accession>
<sequence>MSEAQYDDFICNSPGENSNAQCPTGLQLGHYVSINGSNDISDVIVGKSGACVKSIKLTRIDGTIYNYEITVVGKGPKSGFTSSINLYFTDSTGDTYKLSIIDSSETTHTVSYNSSDAKITNIAWKND</sequence>
<gene>
    <name evidence="1" type="ORF">HBO33_30565</name>
</gene>
<reference evidence="1 2" key="1">
    <citation type="journal article" date="2020" name="Front. Microbiol.">
        <title>Genetic Organization of the aprX-lipA2 Operon Affects the Proteolytic Potential of Pseudomonas Species in Milk.</title>
        <authorList>
            <person name="Maier C."/>
            <person name="Huptas C."/>
            <person name="von Neubeck M."/>
            <person name="Scherer S."/>
            <person name="Wenning M."/>
            <person name="Lucking G."/>
        </authorList>
    </citation>
    <scope>NUCLEOTIDE SEQUENCE [LARGE SCALE GENOMIC DNA]</scope>
    <source>
        <strain evidence="1 2">G4779</strain>
    </source>
</reference>
<organism evidence="1 2">
    <name type="scientific">Pseudomonas gessardii</name>
    <dbReference type="NCBI Taxonomy" id="78544"/>
    <lineage>
        <taxon>Bacteria</taxon>
        <taxon>Pseudomonadati</taxon>
        <taxon>Pseudomonadota</taxon>
        <taxon>Gammaproteobacteria</taxon>
        <taxon>Pseudomonadales</taxon>
        <taxon>Pseudomonadaceae</taxon>
        <taxon>Pseudomonas</taxon>
    </lineage>
</organism>
<evidence type="ECO:0000313" key="1">
    <source>
        <dbReference type="EMBL" id="NNA99481.1"/>
    </source>
</evidence>
<evidence type="ECO:0000313" key="2">
    <source>
        <dbReference type="Proteomes" id="UP000542111"/>
    </source>
</evidence>